<dbReference type="EMBL" id="LZHX01000045">
    <property type="protein sequence ID" value="OBF22097.1"/>
    <property type="molecule type" value="Genomic_DNA"/>
</dbReference>
<dbReference type="Proteomes" id="UP000093779">
    <property type="component" value="Unassembled WGS sequence"/>
</dbReference>
<gene>
    <name evidence="1" type="ORF">A5726_14550</name>
</gene>
<evidence type="ECO:0008006" key="3">
    <source>
        <dbReference type="Google" id="ProtNLM"/>
    </source>
</evidence>
<comment type="caution">
    <text evidence="1">The sequence shown here is derived from an EMBL/GenBank/DDBJ whole genome shotgun (WGS) entry which is preliminary data.</text>
</comment>
<evidence type="ECO:0000313" key="2">
    <source>
        <dbReference type="Proteomes" id="UP000093779"/>
    </source>
</evidence>
<sequence>MGDPFVGSQALASGALTRHELRTRFRAIHRDIYVARDARPTALLRAKAAWLRSRGHGVLAGFSASAFHGARWIEPSLPAYVIDTNNGRPTRGIVTWADAIEDDEICSIGEIRLTTPARTAVDLACKFPEDTAVAAIDALARAAHLKVADIEQAAERHTGRKGIRQARDTIALVDPGAESPQETWLRLLVIRAGYPRPQTQYPVYNEYGALIGDVDLAWPELKIALEYEGRHHTDPEQLRKDIQRVDAMVETGWIVIRVTSREEAANALGRIAKAWASRASRATGEWV</sequence>
<evidence type="ECO:0000313" key="1">
    <source>
        <dbReference type="EMBL" id="OBF22097.1"/>
    </source>
</evidence>
<dbReference type="SUPFAM" id="SSF52980">
    <property type="entry name" value="Restriction endonuclease-like"/>
    <property type="match status" value="1"/>
</dbReference>
<protein>
    <recommendedName>
        <fullName evidence="3">DUF559 domain-containing protein</fullName>
    </recommendedName>
</protein>
<proteinExistence type="predicted"/>
<dbReference type="Gene3D" id="3.40.960.10">
    <property type="entry name" value="VSR Endonuclease"/>
    <property type="match status" value="1"/>
</dbReference>
<name>A0A1A1W4G3_9MYCO</name>
<dbReference type="RefSeq" id="WP_064896516.1">
    <property type="nucleotide sequence ID" value="NZ_JBEUKP010000001.1"/>
</dbReference>
<reference evidence="1 2" key="1">
    <citation type="submission" date="2016-06" db="EMBL/GenBank/DDBJ databases">
        <authorList>
            <person name="Kjaerup R.B."/>
            <person name="Dalgaard T.S."/>
            <person name="Juul-Madsen H.R."/>
        </authorList>
    </citation>
    <scope>NUCLEOTIDE SEQUENCE [LARGE SCALE GENOMIC DNA]</scope>
    <source>
        <strain evidence="1 2">ACS1953</strain>
    </source>
</reference>
<accession>A0A1A1W4G3</accession>
<dbReference type="AlphaFoldDB" id="A0A1A1W4G3"/>
<dbReference type="InterPro" id="IPR011335">
    <property type="entry name" value="Restrct_endonuc-II-like"/>
</dbReference>
<organism evidence="1 2">
    <name type="scientific">Mycolicibacterium conceptionense</name>
    <dbReference type="NCBI Taxonomy" id="451644"/>
    <lineage>
        <taxon>Bacteria</taxon>
        <taxon>Bacillati</taxon>
        <taxon>Actinomycetota</taxon>
        <taxon>Actinomycetes</taxon>
        <taxon>Mycobacteriales</taxon>
        <taxon>Mycobacteriaceae</taxon>
        <taxon>Mycolicibacterium</taxon>
    </lineage>
</organism>